<dbReference type="InterPro" id="IPR009241">
    <property type="entry name" value="HigB-like"/>
</dbReference>
<reference evidence="2" key="1">
    <citation type="submission" date="2017-09" db="EMBL/GenBank/DDBJ databases">
        <authorList>
            <person name="Varghese N."/>
            <person name="Submissions S."/>
        </authorList>
    </citation>
    <scope>NUCLEOTIDE SEQUENCE [LARGE SCALE GENOMIC DNA]</scope>
    <source>
        <strain evidence="2">JKS000234</strain>
    </source>
</reference>
<protein>
    <recommendedName>
        <fullName evidence="3">Phage-related protein</fullName>
    </recommendedName>
</protein>
<accession>A0A286DSJ1</accession>
<keyword evidence="2" id="KW-1185">Reference proteome</keyword>
<dbReference type="Proteomes" id="UP000219271">
    <property type="component" value="Unassembled WGS sequence"/>
</dbReference>
<dbReference type="RefSeq" id="WP_097098631.1">
    <property type="nucleotide sequence ID" value="NZ_OCMY01000005.1"/>
</dbReference>
<dbReference type="AlphaFoldDB" id="A0A286DSJ1"/>
<organism evidence="1 2">
    <name type="scientific">Candidatus Pantoea floridensis</name>
    <dbReference type="NCBI Taxonomy" id="1938870"/>
    <lineage>
        <taxon>Bacteria</taxon>
        <taxon>Pseudomonadati</taxon>
        <taxon>Pseudomonadota</taxon>
        <taxon>Gammaproteobacteria</taxon>
        <taxon>Enterobacterales</taxon>
        <taxon>Erwiniaceae</taxon>
        <taxon>Pantoea</taxon>
    </lineage>
</organism>
<dbReference type="EMBL" id="OCMY01000005">
    <property type="protein sequence ID" value="SOD61642.1"/>
    <property type="molecule type" value="Genomic_DNA"/>
</dbReference>
<sequence length="116" mass="13318">MWTVLFGDLFDAWLDEQEDGLQEKVLADLINLRTYGPALSRPYADTVKGSRHKNMKELRVQYGGSPVRAFFAFDPARRAIVLCAGDKSNDKKFYERMIRIADDEFTAHLNTMEGKK</sequence>
<evidence type="ECO:0008006" key="3">
    <source>
        <dbReference type="Google" id="ProtNLM"/>
    </source>
</evidence>
<name>A0A286DSJ1_9GAMM</name>
<evidence type="ECO:0000313" key="1">
    <source>
        <dbReference type="EMBL" id="SOD61642.1"/>
    </source>
</evidence>
<dbReference type="OrthoDB" id="330810at2"/>
<evidence type="ECO:0000313" key="2">
    <source>
        <dbReference type="Proteomes" id="UP000219271"/>
    </source>
</evidence>
<gene>
    <name evidence="1" type="ORF">SAMN06273570_5224</name>
</gene>
<proteinExistence type="predicted"/>
<dbReference type="Pfam" id="PF05973">
    <property type="entry name" value="Gp49"/>
    <property type="match status" value="1"/>
</dbReference>